<proteinExistence type="predicted"/>
<dbReference type="OrthoDB" id="2343567at2759"/>
<evidence type="ECO:0008006" key="4">
    <source>
        <dbReference type="Google" id="ProtNLM"/>
    </source>
</evidence>
<protein>
    <recommendedName>
        <fullName evidence="4">F-box domain-containing protein</fullName>
    </recommendedName>
</protein>
<gene>
    <name evidence="2" type="ORF">RirG_060440</name>
    <name evidence="1" type="ORF">RirG_060450</name>
</gene>
<dbReference type="Gene3D" id="3.80.10.10">
    <property type="entry name" value="Ribonuclease Inhibitor"/>
    <property type="match status" value="1"/>
</dbReference>
<keyword evidence="3" id="KW-1185">Reference proteome</keyword>
<organism evidence="2 3">
    <name type="scientific">Rhizophagus irregularis (strain DAOM 197198w)</name>
    <name type="common">Glomus intraradices</name>
    <dbReference type="NCBI Taxonomy" id="1432141"/>
    <lineage>
        <taxon>Eukaryota</taxon>
        <taxon>Fungi</taxon>
        <taxon>Fungi incertae sedis</taxon>
        <taxon>Mucoromycota</taxon>
        <taxon>Glomeromycotina</taxon>
        <taxon>Glomeromycetes</taxon>
        <taxon>Glomerales</taxon>
        <taxon>Glomeraceae</taxon>
        <taxon>Rhizophagus</taxon>
    </lineage>
</organism>
<evidence type="ECO:0000313" key="1">
    <source>
        <dbReference type="EMBL" id="EXX73423.1"/>
    </source>
</evidence>
<sequence length="374" mass="43275">MSSQLPIDCLNEIFKYFEDDIITLHACLQVSSLYCEIAVEILWKDVLDFQNGYEHSYKSHVSLSIISTLIACLPKESKDLLHKNRICIITPTQEPPLFNYPSFCKTISIYGIERMIEYTIKSLQLITSAEDFDYGKRLLLQEILKMFMNLSSLKSLDCSTAYIDDIEFIYLPEAKFCLRNLTRLCCDSDSPPKFFYQISQICHNIQSIIIDFADVISNGLADLISSQNNLKCITLISSYYDENDEIKAIIPSSTKFSLTLTELTLHEYYIPLSFVALFKNLQKLFFSFKYKPFDDFDQLQYVHFSQLKTLKFLYSHPKIEMLIIFLEINGKNLIEFYICKGQNNNSLNLAIAKFCPNLKILSGSLIRNIETNLK</sequence>
<dbReference type="EMBL" id="JEMT01014689">
    <property type="protein sequence ID" value="EXX73423.1"/>
    <property type="molecule type" value="Genomic_DNA"/>
</dbReference>
<dbReference type="SUPFAM" id="SSF81383">
    <property type="entry name" value="F-box domain"/>
    <property type="match status" value="1"/>
</dbReference>
<evidence type="ECO:0000313" key="3">
    <source>
        <dbReference type="Proteomes" id="UP000022910"/>
    </source>
</evidence>
<dbReference type="InterPro" id="IPR032675">
    <property type="entry name" value="LRR_dom_sf"/>
</dbReference>
<dbReference type="HOGENOM" id="CLU_028913_3_1_1"/>
<comment type="caution">
    <text evidence="2">The sequence shown here is derived from an EMBL/GenBank/DDBJ whole genome shotgun (WGS) entry which is preliminary data.</text>
</comment>
<dbReference type="Proteomes" id="UP000022910">
    <property type="component" value="Unassembled WGS sequence"/>
</dbReference>
<dbReference type="SUPFAM" id="SSF52047">
    <property type="entry name" value="RNI-like"/>
    <property type="match status" value="1"/>
</dbReference>
<name>A0A015L0R7_RHIIW</name>
<dbReference type="AlphaFoldDB" id="A0A015L0R7"/>
<reference evidence="2 3" key="1">
    <citation type="submission" date="2014-02" db="EMBL/GenBank/DDBJ databases">
        <title>Single nucleus genome sequencing reveals high similarity among nuclei of an endomycorrhizal fungus.</title>
        <authorList>
            <person name="Lin K."/>
            <person name="Geurts R."/>
            <person name="Zhang Z."/>
            <person name="Limpens E."/>
            <person name="Saunders D.G."/>
            <person name="Mu D."/>
            <person name="Pang E."/>
            <person name="Cao H."/>
            <person name="Cha H."/>
            <person name="Lin T."/>
            <person name="Zhou Q."/>
            <person name="Shang Y."/>
            <person name="Li Y."/>
            <person name="Ivanov S."/>
            <person name="Sharma T."/>
            <person name="Velzen R.V."/>
            <person name="Ruijter N.D."/>
            <person name="Aanen D.K."/>
            <person name="Win J."/>
            <person name="Kamoun S."/>
            <person name="Bisseling T."/>
            <person name="Huang S."/>
        </authorList>
    </citation>
    <scope>NUCLEOTIDE SEQUENCE [LARGE SCALE GENOMIC DNA]</scope>
    <source>
        <strain evidence="2">DAOM 197198w</strain>
        <strain evidence="3">DAOM197198w</strain>
    </source>
</reference>
<dbReference type="EMBL" id="JEMT01014688">
    <property type="protein sequence ID" value="EXX73424.1"/>
    <property type="molecule type" value="Genomic_DNA"/>
</dbReference>
<evidence type="ECO:0000313" key="2">
    <source>
        <dbReference type="EMBL" id="EXX73424.1"/>
    </source>
</evidence>
<accession>A0A015L0R7</accession>
<dbReference type="InterPro" id="IPR036047">
    <property type="entry name" value="F-box-like_dom_sf"/>
</dbReference>